<proteinExistence type="inferred from homology"/>
<accession>A0AAN6MYR9</accession>
<sequence>LLAINILLFVSSGVFLWLAIKNLRKENGSGEVNYCLKETSAPSPVLNALEIPLITKIMNGSLISSSVWRALPSPEVDLAWSRISTRSPIAISRSDLLKLGKDPADAARFSPSFGFKEGEDYIAKVDVFHQIHCLNMLRMNLDQNYDYYHSKNERSVGGEGFGELHVTHCLQTLLENLMCTGNVDVYTHTWVDAQKLPYAEFGIQKKCRDFDAILAWQEEHSVSMERVLNAEDLGPPEGYKVHELSREEK</sequence>
<gene>
    <name evidence="8" type="ORF">QBC46DRAFT_223217</name>
</gene>
<evidence type="ECO:0000256" key="6">
    <source>
        <dbReference type="ARBA" id="ARBA00023180"/>
    </source>
</evidence>
<evidence type="ECO:0000256" key="4">
    <source>
        <dbReference type="ARBA" id="ARBA00023026"/>
    </source>
</evidence>
<dbReference type="Proteomes" id="UP001303473">
    <property type="component" value="Unassembled WGS sequence"/>
</dbReference>
<evidence type="ECO:0000256" key="3">
    <source>
        <dbReference type="ARBA" id="ARBA00022989"/>
    </source>
</evidence>
<evidence type="ECO:0000256" key="2">
    <source>
        <dbReference type="ARBA" id="ARBA00022692"/>
    </source>
</evidence>
<keyword evidence="6" id="KW-0325">Glycoprotein</keyword>
<dbReference type="GO" id="GO:0016020">
    <property type="term" value="C:membrane"/>
    <property type="evidence" value="ECO:0007669"/>
    <property type="project" value="UniProtKB-SubCell"/>
</dbReference>
<name>A0AAN6MYR9_9PEZI</name>
<dbReference type="Pfam" id="PF11807">
    <property type="entry name" value="UstYa"/>
    <property type="match status" value="1"/>
</dbReference>
<keyword evidence="4" id="KW-0843">Virulence</keyword>
<dbReference type="GO" id="GO:0043386">
    <property type="term" value="P:mycotoxin biosynthetic process"/>
    <property type="evidence" value="ECO:0007669"/>
    <property type="project" value="InterPro"/>
</dbReference>
<evidence type="ECO:0000256" key="7">
    <source>
        <dbReference type="ARBA" id="ARBA00035112"/>
    </source>
</evidence>
<dbReference type="PANTHER" id="PTHR33365">
    <property type="entry name" value="YALI0B05434P"/>
    <property type="match status" value="1"/>
</dbReference>
<reference evidence="9" key="1">
    <citation type="journal article" date="2023" name="Mol. Phylogenet. Evol.">
        <title>Genome-scale phylogeny and comparative genomics of the fungal order Sordariales.</title>
        <authorList>
            <person name="Hensen N."/>
            <person name="Bonometti L."/>
            <person name="Westerberg I."/>
            <person name="Brannstrom I.O."/>
            <person name="Guillou S."/>
            <person name="Cros-Aarteil S."/>
            <person name="Calhoun S."/>
            <person name="Haridas S."/>
            <person name="Kuo A."/>
            <person name="Mondo S."/>
            <person name="Pangilinan J."/>
            <person name="Riley R."/>
            <person name="LaButti K."/>
            <person name="Andreopoulos B."/>
            <person name="Lipzen A."/>
            <person name="Chen C."/>
            <person name="Yan M."/>
            <person name="Daum C."/>
            <person name="Ng V."/>
            <person name="Clum A."/>
            <person name="Steindorff A."/>
            <person name="Ohm R.A."/>
            <person name="Martin F."/>
            <person name="Silar P."/>
            <person name="Natvig D.O."/>
            <person name="Lalanne C."/>
            <person name="Gautier V."/>
            <person name="Ament-Velasquez S.L."/>
            <person name="Kruys A."/>
            <person name="Hutchinson M.I."/>
            <person name="Powell A.J."/>
            <person name="Barry K."/>
            <person name="Miller A.N."/>
            <person name="Grigoriev I.V."/>
            <person name="Debuchy R."/>
            <person name="Gladieux P."/>
            <person name="Hiltunen Thoren M."/>
            <person name="Johannesson H."/>
        </authorList>
    </citation>
    <scope>NUCLEOTIDE SEQUENCE [LARGE SCALE GENOMIC DNA]</scope>
    <source>
        <strain evidence="9">CBS 340.73</strain>
    </source>
</reference>
<evidence type="ECO:0000256" key="1">
    <source>
        <dbReference type="ARBA" id="ARBA00004167"/>
    </source>
</evidence>
<dbReference type="AlphaFoldDB" id="A0AAN6MYR9"/>
<dbReference type="EMBL" id="MU853966">
    <property type="protein sequence ID" value="KAK3934703.1"/>
    <property type="molecule type" value="Genomic_DNA"/>
</dbReference>
<comment type="caution">
    <text evidence="8">The sequence shown here is derived from an EMBL/GenBank/DDBJ whole genome shotgun (WGS) entry which is preliminary data.</text>
</comment>
<evidence type="ECO:0000313" key="8">
    <source>
        <dbReference type="EMBL" id="KAK3934703.1"/>
    </source>
</evidence>
<organism evidence="8 9">
    <name type="scientific">Diplogelasinospora grovesii</name>
    <dbReference type="NCBI Taxonomy" id="303347"/>
    <lineage>
        <taxon>Eukaryota</taxon>
        <taxon>Fungi</taxon>
        <taxon>Dikarya</taxon>
        <taxon>Ascomycota</taxon>
        <taxon>Pezizomycotina</taxon>
        <taxon>Sordariomycetes</taxon>
        <taxon>Sordariomycetidae</taxon>
        <taxon>Sordariales</taxon>
        <taxon>Diplogelasinosporaceae</taxon>
        <taxon>Diplogelasinospora</taxon>
    </lineage>
</organism>
<evidence type="ECO:0000256" key="5">
    <source>
        <dbReference type="ARBA" id="ARBA00023136"/>
    </source>
</evidence>
<keyword evidence="2" id="KW-0812">Transmembrane</keyword>
<dbReference type="PANTHER" id="PTHR33365:SF14">
    <property type="entry name" value="TAT PATHWAY SIGNAL SEQUENCE"/>
    <property type="match status" value="1"/>
</dbReference>
<feature type="non-terminal residue" evidence="8">
    <location>
        <position position="249"/>
    </location>
</feature>
<protein>
    <recommendedName>
        <fullName evidence="10">Tat pathway signal sequence protein</fullName>
    </recommendedName>
</protein>
<keyword evidence="5" id="KW-0472">Membrane</keyword>
<feature type="non-terminal residue" evidence="8">
    <location>
        <position position="1"/>
    </location>
</feature>
<evidence type="ECO:0000313" key="9">
    <source>
        <dbReference type="Proteomes" id="UP001303473"/>
    </source>
</evidence>
<keyword evidence="9" id="KW-1185">Reference proteome</keyword>
<comment type="similarity">
    <text evidence="7">Belongs to the ustYa family.</text>
</comment>
<dbReference type="InterPro" id="IPR021765">
    <property type="entry name" value="UstYa-like"/>
</dbReference>
<keyword evidence="3" id="KW-1133">Transmembrane helix</keyword>
<evidence type="ECO:0008006" key="10">
    <source>
        <dbReference type="Google" id="ProtNLM"/>
    </source>
</evidence>
<comment type="subcellular location">
    <subcellularLocation>
        <location evidence="1">Membrane</location>
        <topology evidence="1">Single-pass membrane protein</topology>
    </subcellularLocation>
</comment>